<evidence type="ECO:0000313" key="3">
    <source>
        <dbReference type="EMBL" id="CAI9972304.1"/>
    </source>
</evidence>
<evidence type="ECO:0000313" key="6">
    <source>
        <dbReference type="Proteomes" id="UP001642409"/>
    </source>
</evidence>
<evidence type="ECO:0000313" key="5">
    <source>
        <dbReference type="EMBL" id="CAL6115115.1"/>
    </source>
</evidence>
<dbReference type="EMBL" id="CATOUU010001105">
    <property type="protein sequence ID" value="CAI9972304.1"/>
    <property type="molecule type" value="Genomic_DNA"/>
</dbReference>
<name>A0AA86P3B9_9EUKA</name>
<reference evidence="2" key="1">
    <citation type="submission" date="2023-06" db="EMBL/GenBank/DDBJ databases">
        <authorList>
            <person name="Kurt Z."/>
        </authorList>
    </citation>
    <scope>NUCLEOTIDE SEQUENCE</scope>
</reference>
<evidence type="ECO:0000256" key="1">
    <source>
        <dbReference type="SAM" id="Coils"/>
    </source>
</evidence>
<comment type="caution">
    <text evidence="2">The sequence shown here is derived from an EMBL/GenBank/DDBJ whole genome shotgun (WGS) entry which is preliminary data.</text>
</comment>
<dbReference type="EMBL" id="CAXDID020000857">
    <property type="protein sequence ID" value="CAL6115115.1"/>
    <property type="molecule type" value="Genomic_DNA"/>
</dbReference>
<dbReference type="AlphaFoldDB" id="A0AA86P3B9"/>
<dbReference type="EMBL" id="CATOUU010000447">
    <property type="protein sequence ID" value="CAI9930110.1"/>
    <property type="molecule type" value="Genomic_DNA"/>
</dbReference>
<keyword evidence="1" id="KW-0175">Coiled coil</keyword>
<proteinExistence type="predicted"/>
<evidence type="ECO:0000313" key="2">
    <source>
        <dbReference type="EMBL" id="CAI9930110.1"/>
    </source>
</evidence>
<reference evidence="4 6" key="2">
    <citation type="submission" date="2024-07" db="EMBL/GenBank/DDBJ databases">
        <authorList>
            <person name="Akdeniz Z."/>
        </authorList>
    </citation>
    <scope>NUCLEOTIDE SEQUENCE [LARGE SCALE GENOMIC DNA]</scope>
</reference>
<evidence type="ECO:0000313" key="4">
    <source>
        <dbReference type="EMBL" id="CAL6097366.1"/>
    </source>
</evidence>
<organism evidence="2">
    <name type="scientific">Hexamita inflata</name>
    <dbReference type="NCBI Taxonomy" id="28002"/>
    <lineage>
        <taxon>Eukaryota</taxon>
        <taxon>Metamonada</taxon>
        <taxon>Diplomonadida</taxon>
        <taxon>Hexamitidae</taxon>
        <taxon>Hexamitinae</taxon>
        <taxon>Hexamita</taxon>
    </lineage>
</organism>
<accession>A0AA86P3B9</accession>
<protein>
    <submittedName>
        <fullName evidence="4">Hypothetical_protein</fullName>
    </submittedName>
</protein>
<sequence>MFIYTDIIQKTALDLQIFNYDVKMFVLFGLGGNQSLFDSQINVSLHLEVFQGALLCVQCNLSSQYCSLVFIASGQQVSGLMIEADKQIYIQQTFIQYRFLSQNASGIVNRISDMNTNITICDSQLTGYNLIGSGYNGYISSLILSNITIIISKLQVCVDNVTSVGNQSIIVTFNGSVSIQCDLCGLSKVIYGICSDFLYHSQELNGIWQCILPFVYVDNKCMCAQGYVIEQNICVNIIQTISSSNQLINQLIMNQTSVDNELRKLEQFISSNTTLLSDQMLKSQSILEDYIKLNISLLQLGQQADISVLDSRILANATILRNDIKSNISAIEQYIVQNNTDLDWRIYKNMSWLNASVIKIENDIIQLTTNITSLNQQVSDNITSISNMINQNMSHFMDLLTSQAVIVNASILDLVSKTIQLENTTQVLKENQYDMKSEIKNLYDLSNQTRADIIANSVQLQQYIIENQSQADRNLLANTTNLDKRIFENVTFLKAEIKSTNDELAECNQNISQFDQMLASSSLIIQQQQLFIQNLNVQIKCLNNGFLYQNDYCVSNYNIACTDNQMSCSQKIFVALFDEQLVSYQVISSSNFSSGYVFDTSSAINNAFINVSDYVYTSVFNPLFQQQNSFTNLMIQFGVQTLNSGSFVLSSSSVVTVNQMNILSKPGSQLIVAADQQLNLLTSLSIRTKIYKMLVNLSFAPSSGNITLISNINGVINITGYQVLGVYNSTQTVAMIGFSIKADANLNHINFKPSAYNVGNRSSYLFSDAGSNKSVLVINNIAVILVNKTNYLLLGSIHSTQINCYVFGGIIAQNNAHVSVNNAIFDSYQHFTTEYVQDSGFLFGQSDRYSNVVISNACIQQNTTSTTLKCSAFGLIGDGPGKITLYNAQITFSVQGAYLWCFGIIGVQSSSQMYAEVINVLASVYLSSSSGSLTGSIVGGVASDNFTIENVTVLKSNIFTNSKQVGGFVGQQLSNLTVVNSTISESNISGFESVGSFIGEIVQQTKANVTISGSKILKAIVFGSNAVGGFVGQCKSTLHLTNSMIQLTRIFSPGFNFGIVVGDNIGTQTINGSSSASNYINNALNNDCPVLFNIWSVAGC</sequence>
<dbReference type="Proteomes" id="UP001642409">
    <property type="component" value="Unassembled WGS sequence"/>
</dbReference>
<feature type="coiled-coil region" evidence="1">
    <location>
        <begin position="490"/>
        <end position="517"/>
    </location>
</feature>
<keyword evidence="6" id="KW-1185">Reference proteome</keyword>
<gene>
    <name evidence="2" type="ORF">HINF_LOCUS17755</name>
    <name evidence="3" type="ORF">HINF_LOCUS59949</name>
    <name evidence="4" type="ORF">HINF_LOCUS68916</name>
    <name evidence="5" type="ORF">HINF_LOCUS78481</name>
</gene>
<dbReference type="EMBL" id="CAXDID020000495">
    <property type="protein sequence ID" value="CAL6097366.1"/>
    <property type="molecule type" value="Genomic_DNA"/>
</dbReference>